<gene>
    <name evidence="4" type="ORF">GSOID_T00031376001</name>
</gene>
<dbReference type="GO" id="GO:0005737">
    <property type="term" value="C:cytoplasm"/>
    <property type="evidence" value="ECO:0007669"/>
    <property type="project" value="TreeGrafter"/>
</dbReference>
<feature type="domain" description="Aldehyde dehydrogenase" evidence="3">
    <location>
        <begin position="4"/>
        <end position="98"/>
    </location>
</feature>
<accession>E4YQZ0</accession>
<dbReference type="PANTHER" id="PTHR43570">
    <property type="entry name" value="ALDEHYDE DEHYDROGENASE"/>
    <property type="match status" value="1"/>
</dbReference>
<dbReference type="Gene3D" id="3.40.309.10">
    <property type="entry name" value="Aldehyde Dehydrogenase, Chain A, domain 2"/>
    <property type="match status" value="1"/>
</dbReference>
<sequence>MDDILMEEELFGPILPIVTVDNFDDALEKVHSLEKPLAAYCFAHDKKIINRWVTEVCSGGMCINDTIMHISPETLPFGGVGESGIGAYHGKTSFQTFSVIFASLNFLQHFSSITKV</sequence>
<dbReference type="EMBL" id="FN655081">
    <property type="protein sequence ID" value="CBY37882.1"/>
    <property type="molecule type" value="Genomic_DNA"/>
</dbReference>
<dbReference type="InterPro" id="IPR016161">
    <property type="entry name" value="Ald_DH/histidinol_DH"/>
</dbReference>
<dbReference type="InterPro" id="IPR015590">
    <property type="entry name" value="Aldehyde_DH_dom"/>
</dbReference>
<evidence type="ECO:0000313" key="4">
    <source>
        <dbReference type="EMBL" id="CBY37882.1"/>
    </source>
</evidence>
<dbReference type="GO" id="GO:0004029">
    <property type="term" value="F:aldehyde dehydrogenase (NAD+) activity"/>
    <property type="evidence" value="ECO:0007669"/>
    <property type="project" value="TreeGrafter"/>
</dbReference>
<dbReference type="AlphaFoldDB" id="E4YQZ0"/>
<dbReference type="PANTHER" id="PTHR43570:SF16">
    <property type="entry name" value="ALDEHYDE DEHYDROGENASE TYPE III, ISOFORM Q"/>
    <property type="match status" value="1"/>
</dbReference>
<dbReference type="InterPro" id="IPR016162">
    <property type="entry name" value="Ald_DH_N"/>
</dbReference>
<dbReference type="InterPro" id="IPR012394">
    <property type="entry name" value="Aldehyde_DH_NAD(P)"/>
</dbReference>
<dbReference type="Pfam" id="PF00171">
    <property type="entry name" value="Aldedh"/>
    <property type="match status" value="1"/>
</dbReference>
<evidence type="ECO:0000256" key="2">
    <source>
        <dbReference type="ARBA" id="ARBA00023002"/>
    </source>
</evidence>
<dbReference type="Proteomes" id="UP000011014">
    <property type="component" value="Unassembled WGS sequence"/>
</dbReference>
<reference evidence="4" key="1">
    <citation type="journal article" date="2010" name="Science">
        <title>Plasticity of animal genome architecture unmasked by rapid evolution of a pelagic tunicate.</title>
        <authorList>
            <person name="Denoeud F."/>
            <person name="Henriet S."/>
            <person name="Mungpakdee S."/>
            <person name="Aury J.M."/>
            <person name="Da Silva C."/>
            <person name="Brinkmann H."/>
            <person name="Mikhaleva J."/>
            <person name="Olsen L.C."/>
            <person name="Jubin C."/>
            <person name="Canestro C."/>
            <person name="Bouquet J.M."/>
            <person name="Danks G."/>
            <person name="Poulain J."/>
            <person name="Campsteijn C."/>
            <person name="Adamski M."/>
            <person name="Cross I."/>
            <person name="Yadetie F."/>
            <person name="Muffato M."/>
            <person name="Louis A."/>
            <person name="Butcher S."/>
            <person name="Tsagkogeorga G."/>
            <person name="Konrad A."/>
            <person name="Singh S."/>
            <person name="Jensen M.F."/>
            <person name="Cong E.H."/>
            <person name="Eikeseth-Otteraa H."/>
            <person name="Noel B."/>
            <person name="Anthouard V."/>
            <person name="Porcel B.M."/>
            <person name="Kachouri-Lafond R."/>
            <person name="Nishino A."/>
            <person name="Ugolini M."/>
            <person name="Chourrout P."/>
            <person name="Nishida H."/>
            <person name="Aasland R."/>
            <person name="Huzurbazar S."/>
            <person name="Westhof E."/>
            <person name="Delsuc F."/>
            <person name="Lehrach H."/>
            <person name="Reinhardt R."/>
            <person name="Weissenbach J."/>
            <person name="Roy S.W."/>
            <person name="Artiguenave F."/>
            <person name="Postlethwait J.H."/>
            <person name="Manak J.R."/>
            <person name="Thompson E.M."/>
            <person name="Jaillon O."/>
            <person name="Du Pasquier L."/>
            <person name="Boudinot P."/>
            <person name="Liberles D.A."/>
            <person name="Volff J.N."/>
            <person name="Philippe H."/>
            <person name="Lenhard B."/>
            <person name="Roest Crollius H."/>
            <person name="Wincker P."/>
            <person name="Chourrout D."/>
        </authorList>
    </citation>
    <scope>NUCLEOTIDE SEQUENCE [LARGE SCALE GENOMIC DNA]</scope>
</reference>
<name>E4YQZ0_OIKDI</name>
<evidence type="ECO:0000259" key="3">
    <source>
        <dbReference type="Pfam" id="PF00171"/>
    </source>
</evidence>
<dbReference type="SUPFAM" id="SSF53720">
    <property type="entry name" value="ALDH-like"/>
    <property type="match status" value="1"/>
</dbReference>
<proteinExistence type="inferred from homology"/>
<evidence type="ECO:0000256" key="1">
    <source>
        <dbReference type="ARBA" id="ARBA00009986"/>
    </source>
</evidence>
<keyword evidence="2" id="KW-0560">Oxidoreductase</keyword>
<dbReference type="InterPro" id="IPR016163">
    <property type="entry name" value="Ald_DH_C"/>
</dbReference>
<organism evidence="4">
    <name type="scientific">Oikopleura dioica</name>
    <name type="common">Tunicate</name>
    <dbReference type="NCBI Taxonomy" id="34765"/>
    <lineage>
        <taxon>Eukaryota</taxon>
        <taxon>Metazoa</taxon>
        <taxon>Chordata</taxon>
        <taxon>Tunicata</taxon>
        <taxon>Appendicularia</taxon>
        <taxon>Copelata</taxon>
        <taxon>Oikopleuridae</taxon>
        <taxon>Oikopleura</taxon>
    </lineage>
</organism>
<dbReference type="GO" id="GO:0006081">
    <property type="term" value="P:aldehyde metabolic process"/>
    <property type="evidence" value="ECO:0007669"/>
    <property type="project" value="InterPro"/>
</dbReference>
<protein>
    <recommendedName>
        <fullName evidence="3">Aldehyde dehydrogenase domain-containing protein</fullName>
    </recommendedName>
</protein>
<dbReference type="Gene3D" id="3.40.605.10">
    <property type="entry name" value="Aldehyde Dehydrogenase, Chain A, domain 1"/>
    <property type="match status" value="1"/>
</dbReference>
<comment type="similarity">
    <text evidence="1">Belongs to the aldehyde dehydrogenase family.</text>
</comment>